<dbReference type="Proteomes" id="UP000507470">
    <property type="component" value="Unassembled WGS sequence"/>
</dbReference>
<dbReference type="EMBL" id="CACVKT020002973">
    <property type="protein sequence ID" value="CAC5381045.1"/>
    <property type="molecule type" value="Genomic_DNA"/>
</dbReference>
<proteinExistence type="predicted"/>
<evidence type="ECO:0000313" key="1">
    <source>
        <dbReference type="EMBL" id="CAC5381045.1"/>
    </source>
</evidence>
<name>A0A6J8BAX1_MYTCO</name>
<keyword evidence="2" id="KW-1185">Reference proteome</keyword>
<sequence>MWNGDMDYQTCYYKFLLYPNYTFDNIELSSLQLLLRQKLLSPMSKLSRSLNELNIVGMREKEIDVLEKRVDNLQKEKTESNMCLADIYASYQENHLDSNLSAAKVDSDTVEIKQSEQLCDTPELAYRTLSTFHVLDVVAEESKEVIKNLHINTNDVLRKIGNQNSKDEKEPIDLWLRNNVQKEFQKMKIIYSFIN</sequence>
<reference evidence="1 2" key="1">
    <citation type="submission" date="2020-06" db="EMBL/GenBank/DDBJ databases">
        <authorList>
            <person name="Li R."/>
            <person name="Bekaert M."/>
        </authorList>
    </citation>
    <scope>NUCLEOTIDE SEQUENCE [LARGE SCALE GENOMIC DNA]</scope>
    <source>
        <strain evidence="2">wild</strain>
    </source>
</reference>
<evidence type="ECO:0000313" key="2">
    <source>
        <dbReference type="Proteomes" id="UP000507470"/>
    </source>
</evidence>
<protein>
    <submittedName>
        <fullName evidence="1">Uncharacterized protein</fullName>
    </submittedName>
</protein>
<gene>
    <name evidence="1" type="ORF">MCOR_16961</name>
</gene>
<organism evidence="1 2">
    <name type="scientific">Mytilus coruscus</name>
    <name type="common">Sea mussel</name>
    <dbReference type="NCBI Taxonomy" id="42192"/>
    <lineage>
        <taxon>Eukaryota</taxon>
        <taxon>Metazoa</taxon>
        <taxon>Spiralia</taxon>
        <taxon>Lophotrochozoa</taxon>
        <taxon>Mollusca</taxon>
        <taxon>Bivalvia</taxon>
        <taxon>Autobranchia</taxon>
        <taxon>Pteriomorphia</taxon>
        <taxon>Mytilida</taxon>
        <taxon>Mytiloidea</taxon>
        <taxon>Mytilidae</taxon>
        <taxon>Mytilinae</taxon>
        <taxon>Mytilus</taxon>
    </lineage>
</organism>
<dbReference type="AlphaFoldDB" id="A0A6J8BAX1"/>
<accession>A0A6J8BAX1</accession>